<dbReference type="EC" id="3.5.1.2" evidence="10"/>
<dbReference type="InterPro" id="IPR010139">
    <property type="entry name" value="Imidazole-glycPsynth_HisH"/>
</dbReference>
<dbReference type="RefSeq" id="WP_342826015.1">
    <property type="nucleotide sequence ID" value="NZ_CP046146.1"/>
</dbReference>
<reference evidence="15" key="3">
    <citation type="submission" date="2023-06" db="EMBL/GenBank/DDBJ databases">
        <title>Pangenomics reveal diversification of enzyme families and niche specialization in globally abundant SAR202 bacteria.</title>
        <authorList>
            <person name="Saw J.H.W."/>
        </authorList>
    </citation>
    <scope>NUCLEOTIDE SEQUENCE [LARGE SCALE GENOMIC DNA]</scope>
    <source>
        <strain evidence="15">JH1073</strain>
    </source>
</reference>
<evidence type="ECO:0000256" key="11">
    <source>
        <dbReference type="PIRSR" id="PIRSR000495-1"/>
    </source>
</evidence>
<comment type="subunit">
    <text evidence="2 10">Heterodimer of HisH and HisF.</text>
</comment>
<keyword evidence="7 10" id="KW-0456">Lyase</keyword>
<dbReference type="GO" id="GO:0000107">
    <property type="term" value="F:imidazoleglycerol-phosphate synthase activity"/>
    <property type="evidence" value="ECO:0007669"/>
    <property type="project" value="UniProtKB-UniRule"/>
</dbReference>
<keyword evidence="4 10" id="KW-0378">Hydrolase</keyword>
<evidence type="ECO:0000256" key="6">
    <source>
        <dbReference type="ARBA" id="ARBA00023102"/>
    </source>
</evidence>
<evidence type="ECO:0000259" key="12">
    <source>
        <dbReference type="Pfam" id="PF00117"/>
    </source>
</evidence>
<dbReference type="EMBL" id="WMBE01000003">
    <property type="protein sequence ID" value="MDG0867549.1"/>
    <property type="molecule type" value="Genomic_DNA"/>
</dbReference>
<evidence type="ECO:0000256" key="1">
    <source>
        <dbReference type="ARBA" id="ARBA00005091"/>
    </source>
</evidence>
<dbReference type="GO" id="GO:0004359">
    <property type="term" value="F:glutaminase activity"/>
    <property type="evidence" value="ECO:0007669"/>
    <property type="project" value="UniProtKB-EC"/>
</dbReference>
<evidence type="ECO:0000256" key="10">
    <source>
        <dbReference type="HAMAP-Rule" id="MF_00278"/>
    </source>
</evidence>
<dbReference type="Proteomes" id="UP001321249">
    <property type="component" value="Unassembled WGS sequence"/>
</dbReference>
<keyword evidence="5 10" id="KW-0315">Glutamine amidotransferase</keyword>
<keyword evidence="10" id="KW-0963">Cytoplasm</keyword>
<keyword evidence="15" id="KW-1185">Reference proteome</keyword>
<comment type="subcellular location">
    <subcellularLocation>
        <location evidence="10">Cytoplasm</location>
    </subcellularLocation>
</comment>
<evidence type="ECO:0000313" key="16">
    <source>
        <dbReference type="Proteomes" id="UP001321249"/>
    </source>
</evidence>
<evidence type="ECO:0000256" key="7">
    <source>
        <dbReference type="ARBA" id="ARBA00023239"/>
    </source>
</evidence>
<dbReference type="AlphaFoldDB" id="A0AAJ5ZHB7"/>
<dbReference type="GO" id="GO:0000105">
    <property type="term" value="P:L-histidine biosynthetic process"/>
    <property type="evidence" value="ECO:0007669"/>
    <property type="project" value="UniProtKB-UniRule"/>
</dbReference>
<evidence type="ECO:0000313" key="15">
    <source>
        <dbReference type="Proteomes" id="UP001219901"/>
    </source>
</evidence>
<dbReference type="Proteomes" id="UP001219901">
    <property type="component" value="Chromosome"/>
</dbReference>
<keyword evidence="6 10" id="KW-0368">Histidine biosynthesis</keyword>
<sequence>MPENSKKPRIVVLNTRAANVHSVEKALRKVGAVPIVTSDPSELASADAAVLPGVGASDAVMTALNSLEMSAPVKEFAASGKPLLCVCVGLQVLFDSSEEGELPGLGLVDGNVQLIPSGMTDELGAAMKVPHMGWNEVTFAGAEADRNPMFKGIPQGSHFYFVHSYRCVPDEQAEIAATANYGVEICAAVARGNVVGTQFHPEKSGDVGLQIYKNFLDLASAQAK</sequence>
<reference evidence="14" key="2">
    <citation type="journal article" date="2023" name="Nat. Commun.">
        <title>Cultivation of marine bacteria of the SAR202 clade.</title>
        <authorList>
            <person name="Lim Y."/>
            <person name="Seo J.H."/>
            <person name="Giovannoni S.J."/>
            <person name="Kang I."/>
            <person name="Cho J.C."/>
        </authorList>
    </citation>
    <scope>NUCLEOTIDE SEQUENCE</scope>
    <source>
        <strain evidence="14">JH1073</strain>
    </source>
</reference>
<dbReference type="Gene3D" id="3.40.50.880">
    <property type="match status" value="1"/>
</dbReference>
<dbReference type="PROSITE" id="PS51273">
    <property type="entry name" value="GATASE_TYPE_1"/>
    <property type="match status" value="1"/>
</dbReference>
<proteinExistence type="inferred from homology"/>
<evidence type="ECO:0000313" key="14">
    <source>
        <dbReference type="EMBL" id="WFG40079.1"/>
    </source>
</evidence>
<dbReference type="NCBIfam" id="TIGR01855">
    <property type="entry name" value="IMP_synth_hisH"/>
    <property type="match status" value="1"/>
</dbReference>
<evidence type="ECO:0000256" key="8">
    <source>
        <dbReference type="ARBA" id="ARBA00047838"/>
    </source>
</evidence>
<dbReference type="CDD" id="cd01748">
    <property type="entry name" value="GATase1_IGP_Synthase"/>
    <property type="match status" value="1"/>
</dbReference>
<dbReference type="Pfam" id="PF00117">
    <property type="entry name" value="GATase"/>
    <property type="match status" value="1"/>
</dbReference>
<dbReference type="GO" id="GO:0005737">
    <property type="term" value="C:cytoplasm"/>
    <property type="evidence" value="ECO:0007669"/>
    <property type="project" value="UniProtKB-SubCell"/>
</dbReference>
<comment type="function">
    <text evidence="10">IGPS catalyzes the conversion of PRFAR and glutamine to IGP, AICAR and glutamate. The HisH subunit catalyzes the hydrolysis of glutamine to glutamate and ammonia as part of the synthesis of IGP and AICAR. The resulting ammonia molecule is channeled to the active site of HisF.</text>
</comment>
<feature type="active site" evidence="10 11">
    <location>
        <position position="202"/>
    </location>
</feature>
<comment type="catalytic activity">
    <reaction evidence="9 10">
        <text>L-glutamine + H2O = L-glutamate + NH4(+)</text>
        <dbReference type="Rhea" id="RHEA:15889"/>
        <dbReference type="ChEBI" id="CHEBI:15377"/>
        <dbReference type="ChEBI" id="CHEBI:28938"/>
        <dbReference type="ChEBI" id="CHEBI:29985"/>
        <dbReference type="ChEBI" id="CHEBI:58359"/>
        <dbReference type="EC" id="3.5.1.2"/>
    </reaction>
</comment>
<comment type="catalytic activity">
    <reaction evidence="8 10">
        <text>5-[(5-phospho-1-deoxy-D-ribulos-1-ylimino)methylamino]-1-(5-phospho-beta-D-ribosyl)imidazole-4-carboxamide + L-glutamine = D-erythro-1-(imidazol-4-yl)glycerol 3-phosphate + 5-amino-1-(5-phospho-beta-D-ribosyl)imidazole-4-carboxamide + L-glutamate + H(+)</text>
        <dbReference type="Rhea" id="RHEA:24793"/>
        <dbReference type="ChEBI" id="CHEBI:15378"/>
        <dbReference type="ChEBI" id="CHEBI:29985"/>
        <dbReference type="ChEBI" id="CHEBI:58278"/>
        <dbReference type="ChEBI" id="CHEBI:58359"/>
        <dbReference type="ChEBI" id="CHEBI:58475"/>
        <dbReference type="ChEBI" id="CHEBI:58525"/>
        <dbReference type="EC" id="4.3.2.10"/>
    </reaction>
</comment>
<organism evidence="14 15">
    <name type="scientific">Candidatus Lucifugimonas marina</name>
    <dbReference type="NCBI Taxonomy" id="3038979"/>
    <lineage>
        <taxon>Bacteria</taxon>
        <taxon>Bacillati</taxon>
        <taxon>Chloroflexota</taxon>
        <taxon>Dehalococcoidia</taxon>
        <taxon>SAR202 cluster</taxon>
        <taxon>Candidatus Lucifugimonadales</taxon>
        <taxon>Candidatus Lucifugimonadaceae</taxon>
        <taxon>Candidatus Lucifugimonas</taxon>
    </lineage>
</organism>
<feature type="active site" evidence="10 11">
    <location>
        <position position="200"/>
    </location>
</feature>
<evidence type="ECO:0000256" key="5">
    <source>
        <dbReference type="ARBA" id="ARBA00022962"/>
    </source>
</evidence>
<dbReference type="PANTHER" id="PTHR42701:SF1">
    <property type="entry name" value="IMIDAZOLE GLYCEROL PHOSPHATE SYNTHASE SUBUNIT HISH"/>
    <property type="match status" value="1"/>
</dbReference>
<evidence type="ECO:0000313" key="13">
    <source>
        <dbReference type="EMBL" id="MDG0867549.1"/>
    </source>
</evidence>
<evidence type="ECO:0000256" key="3">
    <source>
        <dbReference type="ARBA" id="ARBA00022605"/>
    </source>
</evidence>
<evidence type="ECO:0000256" key="4">
    <source>
        <dbReference type="ARBA" id="ARBA00022801"/>
    </source>
</evidence>
<dbReference type="InterPro" id="IPR017926">
    <property type="entry name" value="GATASE"/>
</dbReference>
<gene>
    <name evidence="10 14" type="primary">hisH</name>
    <name evidence="13" type="ORF">GKO46_10780</name>
    <name evidence="14" type="ORF">GKO48_10760</name>
</gene>
<dbReference type="SUPFAM" id="SSF52317">
    <property type="entry name" value="Class I glutamine amidotransferase-like"/>
    <property type="match status" value="1"/>
</dbReference>
<dbReference type="HAMAP" id="MF_00278">
    <property type="entry name" value="HisH"/>
    <property type="match status" value="1"/>
</dbReference>
<reference evidence="15 16" key="1">
    <citation type="submission" date="2019-11" db="EMBL/GenBank/DDBJ databases">
        <authorList>
            <person name="Cho J.-C."/>
        </authorList>
    </citation>
    <scope>NUCLEOTIDE SEQUENCE [LARGE SCALE GENOMIC DNA]</scope>
    <source>
        <strain evidence="14 15">JH1073</strain>
        <strain evidence="13 16">JH702</strain>
    </source>
</reference>
<feature type="domain" description="Glutamine amidotransferase" evidence="12">
    <location>
        <begin position="12"/>
        <end position="215"/>
    </location>
</feature>
<keyword evidence="3 10" id="KW-0028">Amino-acid biosynthesis</keyword>
<accession>A0AAJ5ZHB7</accession>
<dbReference type="PIRSF" id="PIRSF000495">
    <property type="entry name" value="Amidotransf_hisH"/>
    <property type="match status" value="1"/>
</dbReference>
<dbReference type="PROSITE" id="PS51274">
    <property type="entry name" value="GATASE_COBBQ"/>
    <property type="match status" value="1"/>
</dbReference>
<evidence type="ECO:0000256" key="9">
    <source>
        <dbReference type="ARBA" id="ARBA00049534"/>
    </source>
</evidence>
<comment type="pathway">
    <text evidence="1 10">Amino-acid biosynthesis; L-histidine biosynthesis; L-histidine from 5-phospho-alpha-D-ribose 1-diphosphate: step 5/9.</text>
</comment>
<name>A0AAJ5ZHB7_9CHLR</name>
<dbReference type="EC" id="4.3.2.10" evidence="10"/>
<protein>
    <recommendedName>
        <fullName evidence="10">Imidazole glycerol phosphate synthase subunit HisH</fullName>
        <ecNumber evidence="10">4.3.2.10</ecNumber>
    </recommendedName>
    <alternativeName>
        <fullName evidence="10">IGP synthase glutaminase subunit</fullName>
        <ecNumber evidence="10">3.5.1.2</ecNumber>
    </alternativeName>
    <alternativeName>
        <fullName evidence="10">IGP synthase subunit HisH</fullName>
    </alternativeName>
    <alternativeName>
        <fullName evidence="10">ImGP synthase subunit HisH</fullName>
        <shortName evidence="10">IGPS subunit HisH</shortName>
    </alternativeName>
</protein>
<dbReference type="InterPro" id="IPR029062">
    <property type="entry name" value="Class_I_gatase-like"/>
</dbReference>
<feature type="active site" description="Nucleophile" evidence="10 11">
    <location>
        <position position="87"/>
    </location>
</feature>
<dbReference type="GO" id="GO:0016829">
    <property type="term" value="F:lyase activity"/>
    <property type="evidence" value="ECO:0007669"/>
    <property type="project" value="UniProtKB-KW"/>
</dbReference>
<evidence type="ECO:0000256" key="2">
    <source>
        <dbReference type="ARBA" id="ARBA00011152"/>
    </source>
</evidence>
<dbReference type="PANTHER" id="PTHR42701">
    <property type="entry name" value="IMIDAZOLE GLYCEROL PHOSPHATE SYNTHASE SUBUNIT HISH"/>
    <property type="match status" value="1"/>
</dbReference>
<dbReference type="EMBL" id="CP046147">
    <property type="protein sequence ID" value="WFG40079.1"/>
    <property type="molecule type" value="Genomic_DNA"/>
</dbReference>